<feature type="transmembrane region" description="Helical" evidence="2">
    <location>
        <begin position="115"/>
        <end position="135"/>
    </location>
</feature>
<feature type="transmembrane region" description="Helical" evidence="2">
    <location>
        <begin position="188"/>
        <end position="206"/>
    </location>
</feature>
<evidence type="ECO:0000256" key="1">
    <source>
        <dbReference type="SAM" id="MobiDB-lite"/>
    </source>
</evidence>
<dbReference type="OrthoDB" id="10667218at2759"/>
<dbReference type="AlphaFoldDB" id="A0A165MUA7"/>
<evidence type="ECO:0000313" key="4">
    <source>
        <dbReference type="Proteomes" id="UP000077266"/>
    </source>
</evidence>
<feature type="region of interest" description="Disordered" evidence="1">
    <location>
        <begin position="1"/>
        <end position="66"/>
    </location>
</feature>
<keyword evidence="2" id="KW-1133">Transmembrane helix</keyword>
<sequence length="285" mass="30587">MQDPGSDGVPTSSCLAAPWGDGCRRGLPPFQPQSLPDPPPLDPPIAKTDTFDADTEDDPTRKDDSTRLRHTTDVQFVAASTHGLFQVVAAVGTFGAGLSFSTFYTAETTENTKALAFLSWSYASFLICTVTTLIWQVVLISDLLTRGRACSYGRLFALIQSFVSATAGAILLCLALTQHRLFSVRVSGYTGIAAIGILGTIALAHSPPVPLLTIPTPFGCALPPRTRSGMEEATVTQWFQWHTKYAWASEVLTQNNPRAATLSVAEQAHRIVRLVHASSSNPSVP</sequence>
<gene>
    <name evidence="3" type="ORF">EXIGLDRAFT_762417</name>
</gene>
<proteinExistence type="predicted"/>
<feature type="transmembrane region" description="Helical" evidence="2">
    <location>
        <begin position="83"/>
        <end position="103"/>
    </location>
</feature>
<dbReference type="EMBL" id="KV425907">
    <property type="protein sequence ID" value="KZV99768.1"/>
    <property type="molecule type" value="Genomic_DNA"/>
</dbReference>
<protein>
    <submittedName>
        <fullName evidence="3">Uncharacterized protein</fullName>
    </submittedName>
</protein>
<evidence type="ECO:0000313" key="3">
    <source>
        <dbReference type="EMBL" id="KZV99768.1"/>
    </source>
</evidence>
<dbReference type="Proteomes" id="UP000077266">
    <property type="component" value="Unassembled WGS sequence"/>
</dbReference>
<evidence type="ECO:0000256" key="2">
    <source>
        <dbReference type="SAM" id="Phobius"/>
    </source>
</evidence>
<reference evidence="3 4" key="1">
    <citation type="journal article" date="2016" name="Mol. Biol. Evol.">
        <title>Comparative Genomics of Early-Diverging Mushroom-Forming Fungi Provides Insights into the Origins of Lignocellulose Decay Capabilities.</title>
        <authorList>
            <person name="Nagy L.G."/>
            <person name="Riley R."/>
            <person name="Tritt A."/>
            <person name="Adam C."/>
            <person name="Daum C."/>
            <person name="Floudas D."/>
            <person name="Sun H."/>
            <person name="Yadav J.S."/>
            <person name="Pangilinan J."/>
            <person name="Larsson K.H."/>
            <person name="Matsuura K."/>
            <person name="Barry K."/>
            <person name="Labutti K."/>
            <person name="Kuo R."/>
            <person name="Ohm R.A."/>
            <person name="Bhattacharya S.S."/>
            <person name="Shirouzu T."/>
            <person name="Yoshinaga Y."/>
            <person name="Martin F.M."/>
            <person name="Grigoriev I.V."/>
            <person name="Hibbett D.S."/>
        </authorList>
    </citation>
    <scope>NUCLEOTIDE SEQUENCE [LARGE SCALE GENOMIC DNA]</scope>
    <source>
        <strain evidence="3 4">HHB12029</strain>
    </source>
</reference>
<accession>A0A165MUA7</accession>
<name>A0A165MUA7_EXIGL</name>
<keyword evidence="4" id="KW-1185">Reference proteome</keyword>
<feature type="transmembrane region" description="Helical" evidence="2">
    <location>
        <begin position="155"/>
        <end position="176"/>
    </location>
</feature>
<feature type="compositionally biased region" description="Pro residues" evidence="1">
    <location>
        <begin position="29"/>
        <end position="43"/>
    </location>
</feature>
<organism evidence="3 4">
    <name type="scientific">Exidia glandulosa HHB12029</name>
    <dbReference type="NCBI Taxonomy" id="1314781"/>
    <lineage>
        <taxon>Eukaryota</taxon>
        <taxon>Fungi</taxon>
        <taxon>Dikarya</taxon>
        <taxon>Basidiomycota</taxon>
        <taxon>Agaricomycotina</taxon>
        <taxon>Agaricomycetes</taxon>
        <taxon>Auriculariales</taxon>
        <taxon>Exidiaceae</taxon>
        <taxon>Exidia</taxon>
    </lineage>
</organism>
<dbReference type="InParanoid" id="A0A165MUA7"/>
<keyword evidence="2" id="KW-0812">Transmembrane</keyword>
<keyword evidence="2" id="KW-0472">Membrane</keyword>